<proteinExistence type="predicted"/>
<accession>A0A397BLK6</accession>
<dbReference type="AlphaFoldDB" id="A0A397BLK6"/>
<protein>
    <submittedName>
        <fullName evidence="2">Uncharacterized protein</fullName>
    </submittedName>
</protein>
<organism evidence="2 5">
    <name type="scientific">Aphanomyces astaci</name>
    <name type="common">Crayfish plague agent</name>
    <dbReference type="NCBI Taxonomy" id="112090"/>
    <lineage>
        <taxon>Eukaryota</taxon>
        <taxon>Sar</taxon>
        <taxon>Stramenopiles</taxon>
        <taxon>Oomycota</taxon>
        <taxon>Saprolegniomycetes</taxon>
        <taxon>Saprolegniales</taxon>
        <taxon>Verrucalvaceae</taxon>
        <taxon>Aphanomyces</taxon>
    </lineage>
</organism>
<gene>
    <name evidence="2" type="ORF">DYB25_006619</name>
    <name evidence="3" type="ORF">DYB38_007681</name>
</gene>
<feature type="transmembrane region" description="Helical" evidence="1">
    <location>
        <begin position="93"/>
        <end position="113"/>
    </location>
</feature>
<evidence type="ECO:0000313" key="3">
    <source>
        <dbReference type="EMBL" id="RHY58641.1"/>
    </source>
</evidence>
<dbReference type="EMBL" id="QUTA01003829">
    <property type="protein sequence ID" value="RHY22058.1"/>
    <property type="molecule type" value="Genomic_DNA"/>
</dbReference>
<comment type="caution">
    <text evidence="2">The sequence shown here is derived from an EMBL/GenBank/DDBJ whole genome shotgun (WGS) entry which is preliminary data.</text>
</comment>
<keyword evidence="1" id="KW-1133">Transmembrane helix</keyword>
<keyword evidence="1" id="KW-0812">Transmembrane</keyword>
<dbReference type="EMBL" id="QUTC01005347">
    <property type="protein sequence ID" value="RHY58641.1"/>
    <property type="molecule type" value="Genomic_DNA"/>
</dbReference>
<evidence type="ECO:0000313" key="2">
    <source>
        <dbReference type="EMBL" id="RHY22058.1"/>
    </source>
</evidence>
<sequence length="345" mass="37570">MADEFDYDAVVTIIEQARRITRSQRQMAPFGGVQNFIALLVNVATYYAYDVDELRAKLTSAVDAKADATRHAVQRYKDISLGVSIATVSATPLMFVPVVGWVIAGATAITNVATMPETDRRHVEARNLMQDLSDTSKVLTIPYQSDLLRFSEFIDQLEALDHADPKDAAAGLMTIVLFASTLPTGEDREAMIRDTLESNTDCALVRLLRGIQIQGISPQAISDQNIVGLVGHQFSAVSWMMRLAGAPGKFALQGVLVGAIKLGLPFAGSVKVLNSIARGTKVLRVAGKVLTVITLPFEIVNLVSICRTTDDMFAFVDDATKQYHTSINEVIDNIRDVQRTLATTP</sequence>
<dbReference type="Proteomes" id="UP000265716">
    <property type="component" value="Unassembled WGS sequence"/>
</dbReference>
<feature type="transmembrane region" description="Helical" evidence="1">
    <location>
        <begin position="28"/>
        <end position="49"/>
    </location>
</feature>
<evidence type="ECO:0000313" key="5">
    <source>
        <dbReference type="Proteomes" id="UP000266239"/>
    </source>
</evidence>
<name>A0A397BLK6_APHAT</name>
<evidence type="ECO:0000256" key="1">
    <source>
        <dbReference type="SAM" id="Phobius"/>
    </source>
</evidence>
<evidence type="ECO:0000313" key="4">
    <source>
        <dbReference type="Proteomes" id="UP000265716"/>
    </source>
</evidence>
<reference evidence="4 5" key="1">
    <citation type="submission" date="2018-08" db="EMBL/GenBank/DDBJ databases">
        <title>Aphanomyces genome sequencing and annotation.</title>
        <authorList>
            <person name="Minardi D."/>
            <person name="Oidtmann B."/>
            <person name="Van Der Giezen M."/>
            <person name="Studholme D.J."/>
        </authorList>
    </citation>
    <scope>NUCLEOTIDE SEQUENCE [LARGE SCALE GENOMIC DNA]</scope>
    <source>
        <strain evidence="3 4">SA</strain>
        <strain evidence="2 5">Yx</strain>
    </source>
</reference>
<keyword evidence="1" id="KW-0472">Membrane</keyword>
<dbReference type="Proteomes" id="UP000266239">
    <property type="component" value="Unassembled WGS sequence"/>
</dbReference>